<dbReference type="Proteomes" id="UP001069145">
    <property type="component" value="Unassembled WGS sequence"/>
</dbReference>
<dbReference type="InterPro" id="IPR005337">
    <property type="entry name" value="RapZ-like"/>
</dbReference>
<feature type="binding site" evidence="4">
    <location>
        <begin position="64"/>
        <end position="67"/>
    </location>
    <ligand>
        <name>GTP</name>
        <dbReference type="ChEBI" id="CHEBI:37565"/>
    </ligand>
</feature>
<evidence type="ECO:0000256" key="3">
    <source>
        <dbReference type="ARBA" id="ARBA00023134"/>
    </source>
</evidence>
<keyword evidence="2 4" id="KW-0067">ATP-binding</keyword>
<reference evidence="7" key="2">
    <citation type="submission" date="2022-09" db="EMBL/GenBank/DDBJ databases">
        <title>Aerococcus urinae taxonomy study.</title>
        <authorList>
            <person name="Christensen J."/>
            <person name="Senneby E."/>
        </authorList>
    </citation>
    <scope>NUCLEOTIDE SEQUENCE</scope>
    <source>
        <strain evidence="7">NLD-066-U95</strain>
    </source>
</reference>
<evidence type="ECO:0000256" key="4">
    <source>
        <dbReference type="HAMAP-Rule" id="MF_00636"/>
    </source>
</evidence>
<dbReference type="InterPro" id="IPR053931">
    <property type="entry name" value="RapZ_C"/>
</dbReference>
<dbReference type="HAMAP" id="MF_00636">
    <property type="entry name" value="RapZ_like"/>
    <property type="match status" value="1"/>
</dbReference>
<dbReference type="GO" id="GO:0005525">
    <property type="term" value="F:GTP binding"/>
    <property type="evidence" value="ECO:0007669"/>
    <property type="project" value="UniProtKB-UniRule"/>
</dbReference>
<feature type="binding site" evidence="4">
    <location>
        <begin position="14"/>
        <end position="21"/>
    </location>
    <ligand>
        <name>ATP</name>
        <dbReference type="ChEBI" id="CHEBI:30616"/>
    </ligand>
</feature>
<proteinExistence type="inferred from homology"/>
<evidence type="ECO:0000313" key="9">
    <source>
        <dbReference type="Proteomes" id="UP000594771"/>
    </source>
</evidence>
<dbReference type="Pfam" id="PF22740">
    <property type="entry name" value="PapZ_C"/>
    <property type="match status" value="1"/>
</dbReference>
<dbReference type="PIRSF" id="PIRSF005052">
    <property type="entry name" value="P-loopkin"/>
    <property type="match status" value="1"/>
</dbReference>
<dbReference type="InterPro" id="IPR053930">
    <property type="entry name" value="RapZ-like_N"/>
</dbReference>
<dbReference type="AlphaFoldDB" id="A0A0X8FFJ3"/>
<dbReference type="NCBIfam" id="NF003828">
    <property type="entry name" value="PRK05416.1"/>
    <property type="match status" value="1"/>
</dbReference>
<dbReference type="Gene3D" id="3.40.50.300">
    <property type="entry name" value="P-loop containing nucleotide triphosphate hydrolases"/>
    <property type="match status" value="1"/>
</dbReference>
<dbReference type="GeneID" id="35768258"/>
<accession>A0A0X8FFJ3</accession>
<organism evidence="8 9">
    <name type="scientific">Aerococcus urinae</name>
    <dbReference type="NCBI Taxonomy" id="1376"/>
    <lineage>
        <taxon>Bacteria</taxon>
        <taxon>Bacillati</taxon>
        <taxon>Bacillota</taxon>
        <taxon>Bacilli</taxon>
        <taxon>Lactobacillales</taxon>
        <taxon>Aerococcaceae</taxon>
        <taxon>Aerococcus</taxon>
    </lineage>
</organism>
<dbReference type="PANTHER" id="PTHR30448">
    <property type="entry name" value="RNASE ADAPTER PROTEIN RAPZ"/>
    <property type="match status" value="1"/>
</dbReference>
<dbReference type="OrthoDB" id="9784461at2"/>
<dbReference type="PANTHER" id="PTHR30448:SF0">
    <property type="entry name" value="RNASE ADAPTER PROTEIN RAPZ"/>
    <property type="match status" value="1"/>
</dbReference>
<evidence type="ECO:0000313" key="7">
    <source>
        <dbReference type="EMBL" id="MCY3052859.1"/>
    </source>
</evidence>
<feature type="domain" description="RapZ C-terminal" evidence="6">
    <location>
        <begin position="169"/>
        <end position="288"/>
    </location>
</feature>
<dbReference type="InterPro" id="IPR027417">
    <property type="entry name" value="P-loop_NTPase"/>
</dbReference>
<feature type="domain" description="RapZ-like N-terminal" evidence="5">
    <location>
        <begin position="8"/>
        <end position="161"/>
    </location>
</feature>
<dbReference type="SUPFAM" id="SSF52540">
    <property type="entry name" value="P-loop containing nucleoside triphosphate hydrolases"/>
    <property type="match status" value="1"/>
</dbReference>
<name>A0A0X8FFJ3_9LACT</name>
<keyword evidence="10" id="KW-1185">Reference proteome</keyword>
<dbReference type="EMBL" id="CP065662">
    <property type="protein sequence ID" value="QPS01928.1"/>
    <property type="molecule type" value="Genomic_DNA"/>
</dbReference>
<sequence length="298" mass="33769">MSENSELNIVIITGMSGAGKTVALQSFEDMGYFCVDNLPPSLLPTFSELIKKSKDINQVCLVIDLRSREFFDEFVHALQLLDNNPKIHSQLVYLDTSDAALVARYKESRRNHPLQKGGTILEGIQREREELSPVRALSHLTIDTTSITPKELRAALIREFHVSDASGFTIEVMSFGFKYGIPIDADIVMDVRFLPNPHYIDELRPLTGEDDPVYNYVMDQDDTEIFYQKFVDLLDFTLPLYEAEGKASLTIAIGCTGGQHRSVALTRRIGQHIMDTTNYTTHISHRDQNKRKGTERNQ</sequence>
<reference evidence="8 9" key="1">
    <citation type="submission" date="2020-12" db="EMBL/GenBank/DDBJ databases">
        <title>FDA dAtabase for Regulatory Grade micrObial Sequences (FDA-ARGOS): Supporting development and validation of Infectious Disease Dx tests.</title>
        <authorList>
            <person name="Sproer C."/>
            <person name="Gronow S."/>
            <person name="Severitt S."/>
            <person name="Schroder I."/>
            <person name="Tallon L."/>
            <person name="Sadzewicz L."/>
            <person name="Zhao X."/>
            <person name="Boylan J."/>
            <person name="Ott S."/>
            <person name="Bowen H."/>
            <person name="Vavikolanu K."/>
            <person name="Mehta A."/>
            <person name="Aluvathingal J."/>
            <person name="Nadendla S."/>
            <person name="Lowell S."/>
            <person name="Myers T."/>
            <person name="Yan Y."/>
            <person name="Sichtig H."/>
        </authorList>
    </citation>
    <scope>NUCLEOTIDE SEQUENCE [LARGE SCALE GENOMIC DNA]</scope>
    <source>
        <strain evidence="8 9">FDAARGOS_911</strain>
    </source>
</reference>
<evidence type="ECO:0000313" key="8">
    <source>
        <dbReference type="EMBL" id="QPS01928.1"/>
    </source>
</evidence>
<dbReference type="Pfam" id="PF03668">
    <property type="entry name" value="RapZ-like_N"/>
    <property type="match status" value="1"/>
</dbReference>
<evidence type="ECO:0000259" key="5">
    <source>
        <dbReference type="Pfam" id="PF03668"/>
    </source>
</evidence>
<dbReference type="Proteomes" id="UP000594771">
    <property type="component" value="Chromosome"/>
</dbReference>
<dbReference type="GO" id="GO:0005524">
    <property type="term" value="F:ATP binding"/>
    <property type="evidence" value="ECO:0007669"/>
    <property type="project" value="UniProtKB-UniRule"/>
</dbReference>
<evidence type="ECO:0000313" key="10">
    <source>
        <dbReference type="Proteomes" id="UP001069145"/>
    </source>
</evidence>
<dbReference type="RefSeq" id="WP_060778798.1">
    <property type="nucleotide sequence ID" value="NZ_CAJHLF010000004.1"/>
</dbReference>
<evidence type="ECO:0000256" key="1">
    <source>
        <dbReference type="ARBA" id="ARBA00022741"/>
    </source>
</evidence>
<evidence type="ECO:0000259" key="6">
    <source>
        <dbReference type="Pfam" id="PF22740"/>
    </source>
</evidence>
<keyword evidence="1 4" id="KW-0547">Nucleotide-binding</keyword>
<protein>
    <submittedName>
        <fullName evidence="8">RNase adapter RapZ</fullName>
    </submittedName>
</protein>
<gene>
    <name evidence="8" type="primary">rapZ</name>
    <name evidence="8" type="ORF">I6G68_02300</name>
    <name evidence="7" type="ORF">ODY43_02560</name>
</gene>
<keyword evidence="3 4" id="KW-0342">GTP-binding</keyword>
<dbReference type="KEGG" id="aun:AWM73_07715"/>
<evidence type="ECO:0000256" key="2">
    <source>
        <dbReference type="ARBA" id="ARBA00022840"/>
    </source>
</evidence>
<dbReference type="EMBL" id="JAOTML010000002">
    <property type="protein sequence ID" value="MCY3052859.1"/>
    <property type="molecule type" value="Genomic_DNA"/>
</dbReference>